<evidence type="ECO:0000313" key="2">
    <source>
        <dbReference type="EMBL" id="MFC6660840.1"/>
    </source>
</evidence>
<protein>
    <submittedName>
        <fullName evidence="2">Zf-HC2 domain-containing protein</fullName>
    </submittedName>
</protein>
<dbReference type="Pfam" id="PF13490">
    <property type="entry name" value="zf-HC2"/>
    <property type="match status" value="1"/>
</dbReference>
<reference evidence="3" key="1">
    <citation type="journal article" date="2019" name="Int. J. Syst. Evol. Microbiol.">
        <title>The Global Catalogue of Microorganisms (GCM) 10K type strain sequencing project: providing services to taxonomists for standard genome sequencing and annotation.</title>
        <authorList>
            <consortium name="The Broad Institute Genomics Platform"/>
            <consortium name="The Broad Institute Genome Sequencing Center for Infectious Disease"/>
            <person name="Wu L."/>
            <person name="Ma J."/>
        </authorList>
    </citation>
    <scope>NUCLEOTIDE SEQUENCE [LARGE SCALE GENOMIC DNA]</scope>
    <source>
        <strain evidence="3">CCUG 63830</strain>
    </source>
</reference>
<keyword evidence="3" id="KW-1185">Reference proteome</keyword>
<proteinExistence type="predicted"/>
<dbReference type="Proteomes" id="UP001596317">
    <property type="component" value="Unassembled WGS sequence"/>
</dbReference>
<dbReference type="InterPro" id="IPR041916">
    <property type="entry name" value="Anti_sigma_zinc_sf"/>
</dbReference>
<comment type="caution">
    <text evidence="2">The sequence shown here is derived from an EMBL/GenBank/DDBJ whole genome shotgun (WGS) entry which is preliminary data.</text>
</comment>
<dbReference type="RefSeq" id="WP_224605012.1">
    <property type="nucleotide sequence ID" value="NZ_JAIQXV010000002.1"/>
</dbReference>
<accession>A0ABW1ZIX6</accession>
<evidence type="ECO:0000259" key="1">
    <source>
        <dbReference type="Pfam" id="PF13490"/>
    </source>
</evidence>
<sequence length="564" mass="63459">MNHPDRAKLLAYAAGRLPEAEAKGIETHLETCADCAGVVDTHLDEVVALGRALGPAPVPVEWEDRLMRQVPRPEPRKVTWPPALAKRSRVLLALEPLLALREWDARRDEGTRHYDTIALTLRAFDLIVESSGFGAEVNEETVIRELLPLLHQMDLAAGVPPDRGQHAAFATRLLSRLRNDEEARRPFRATYTDFDQGRPVIREVAFHLLEEQFIDDERFALRLSVEATNLFLSALDFEIEDAQAALEGVIQSQIERGRFEEAVQFARDARARSVQLQEKFDRLLRETRRDMRQVDWRTDMPRLLGEGLSHLQGRLRVEQEVIQTARERLEHLSPGSPEAQQVARIAALIDECFLRHTHLHHVLLGAREVFFTEQDRQAFAPRPRTHLPDLFREVLEPLLAAPRDRALAALEGEQGRPDLPSKAEAIRAALLPAQAPESLSLSDLTSWLLRPKRTLPATSSEASELVWEAALPDPLRYPPEVQASGEPYLQRGAARLSQVLCRAAQDAQPAPVLEYLGLRALQAFENDRPSLLRAEQTGTQFEAAGFYGHDLDLQWSAADPEAIP</sequence>
<name>A0ABW1ZIX6_9DEIO</name>
<dbReference type="EMBL" id="JBHSWB010000001">
    <property type="protein sequence ID" value="MFC6660840.1"/>
    <property type="molecule type" value="Genomic_DNA"/>
</dbReference>
<feature type="domain" description="Putative zinc-finger" evidence="1">
    <location>
        <begin position="7"/>
        <end position="36"/>
    </location>
</feature>
<gene>
    <name evidence="2" type="ORF">ACFP90_11140</name>
</gene>
<evidence type="ECO:0000313" key="3">
    <source>
        <dbReference type="Proteomes" id="UP001596317"/>
    </source>
</evidence>
<dbReference type="Gene3D" id="1.10.10.1320">
    <property type="entry name" value="Anti-sigma factor, zinc-finger domain"/>
    <property type="match status" value="1"/>
</dbReference>
<organism evidence="2 3">
    <name type="scientific">Deinococcus multiflagellatus</name>
    <dbReference type="NCBI Taxonomy" id="1656887"/>
    <lineage>
        <taxon>Bacteria</taxon>
        <taxon>Thermotogati</taxon>
        <taxon>Deinococcota</taxon>
        <taxon>Deinococci</taxon>
        <taxon>Deinococcales</taxon>
        <taxon>Deinococcaceae</taxon>
        <taxon>Deinococcus</taxon>
    </lineage>
</organism>
<dbReference type="InterPro" id="IPR027383">
    <property type="entry name" value="Znf_put"/>
</dbReference>